<dbReference type="InterPro" id="IPR025924">
    <property type="entry name" value="YHYH_dom"/>
</dbReference>
<dbReference type="PROSITE" id="PS51257">
    <property type="entry name" value="PROKAR_LIPOPROTEIN"/>
    <property type="match status" value="1"/>
</dbReference>
<feature type="domain" description="YHYH" evidence="1">
    <location>
        <begin position="147"/>
        <end position="232"/>
    </location>
</feature>
<dbReference type="EMBL" id="UINC01007459">
    <property type="protein sequence ID" value="SVA33448.1"/>
    <property type="molecule type" value="Genomic_DNA"/>
</dbReference>
<evidence type="ECO:0000259" key="1">
    <source>
        <dbReference type="Pfam" id="PF14240"/>
    </source>
</evidence>
<name>A0A381V0V6_9ZZZZ</name>
<proteinExistence type="predicted"/>
<reference evidence="2" key="1">
    <citation type="submission" date="2018-05" db="EMBL/GenBank/DDBJ databases">
        <authorList>
            <person name="Lanie J.A."/>
            <person name="Ng W.-L."/>
            <person name="Kazmierczak K.M."/>
            <person name="Andrzejewski T.M."/>
            <person name="Davidsen T.M."/>
            <person name="Wayne K.J."/>
            <person name="Tettelin H."/>
            <person name="Glass J.I."/>
            <person name="Rusch D."/>
            <person name="Podicherti R."/>
            <person name="Tsui H.-C.T."/>
            <person name="Winkler M.E."/>
        </authorList>
    </citation>
    <scope>NUCLEOTIDE SEQUENCE</scope>
</reference>
<dbReference type="AlphaFoldDB" id="A0A381V0V6"/>
<gene>
    <name evidence="2" type="ORF">METZ01_LOCUS86302</name>
</gene>
<sequence>MKQLIMYTPILVLAIFTGCEHEKGHDHDDHTHNDGAALTLDNCESSFGLGVDPFYSTYFSCVDVVASGNNTVITSNNLPPYESWYYSTTDENYIEFVSQGTGYYLNPNTISSQDLTISIVDNPITKGLTINDALVDGVVGTNLDEYGMGAVGVALNGVAIFNPLAAPGDDIEDEKFSFDFFSGHPTNTGYYHYHSSTKGPLEVLSHKGLIQTPTVGSGEIELYGMMCDGTLILGCTELDGSVSSNSDFDAQNGHVHDITDGTNIFFSNRYHTHICTNTYTGHKFTPEIQYYEGCN</sequence>
<organism evidence="2">
    <name type="scientific">marine metagenome</name>
    <dbReference type="NCBI Taxonomy" id="408172"/>
    <lineage>
        <taxon>unclassified sequences</taxon>
        <taxon>metagenomes</taxon>
        <taxon>ecological metagenomes</taxon>
    </lineage>
</organism>
<dbReference type="Pfam" id="PF14240">
    <property type="entry name" value="YHYH"/>
    <property type="match status" value="1"/>
</dbReference>
<protein>
    <recommendedName>
        <fullName evidence="1">YHYH domain-containing protein</fullName>
    </recommendedName>
</protein>
<evidence type="ECO:0000313" key="2">
    <source>
        <dbReference type="EMBL" id="SVA33448.1"/>
    </source>
</evidence>
<accession>A0A381V0V6</accession>